<name>A0A2M9CNS5_9MICO</name>
<dbReference type="OrthoDB" id="5120633at2"/>
<proteinExistence type="predicted"/>
<dbReference type="EMBL" id="PGFF01000001">
    <property type="protein sequence ID" value="PJJ73518.1"/>
    <property type="molecule type" value="Genomic_DNA"/>
</dbReference>
<protein>
    <submittedName>
        <fullName evidence="1">Uncharacterized protein</fullName>
    </submittedName>
</protein>
<evidence type="ECO:0000313" key="1">
    <source>
        <dbReference type="EMBL" id="PJJ73518.1"/>
    </source>
</evidence>
<keyword evidence="2" id="KW-1185">Reference proteome</keyword>
<dbReference type="AlphaFoldDB" id="A0A2M9CNS5"/>
<comment type="caution">
    <text evidence="1">The sequence shown here is derived from an EMBL/GenBank/DDBJ whole genome shotgun (WGS) entry which is preliminary data.</text>
</comment>
<accession>A0A2M9CNS5</accession>
<dbReference type="RefSeq" id="WP_100365591.1">
    <property type="nucleotide sequence ID" value="NZ_PGFF01000001.1"/>
</dbReference>
<organism evidence="1 2">
    <name type="scientific">Diaminobutyricimonas aerilata</name>
    <dbReference type="NCBI Taxonomy" id="1162967"/>
    <lineage>
        <taxon>Bacteria</taxon>
        <taxon>Bacillati</taxon>
        <taxon>Actinomycetota</taxon>
        <taxon>Actinomycetes</taxon>
        <taxon>Micrococcales</taxon>
        <taxon>Microbacteriaceae</taxon>
        <taxon>Diaminobutyricimonas</taxon>
    </lineage>
</organism>
<evidence type="ECO:0000313" key="2">
    <source>
        <dbReference type="Proteomes" id="UP000228758"/>
    </source>
</evidence>
<dbReference type="Proteomes" id="UP000228758">
    <property type="component" value="Unassembled WGS sequence"/>
</dbReference>
<reference evidence="1 2" key="1">
    <citation type="submission" date="2017-11" db="EMBL/GenBank/DDBJ databases">
        <title>Genomic Encyclopedia of Archaeal and Bacterial Type Strains, Phase II (KMG-II): From Individual Species to Whole Genera.</title>
        <authorList>
            <person name="Goeker M."/>
        </authorList>
    </citation>
    <scope>NUCLEOTIDE SEQUENCE [LARGE SCALE GENOMIC DNA]</scope>
    <source>
        <strain evidence="1 2">DSM 27393</strain>
    </source>
</reference>
<gene>
    <name evidence="1" type="ORF">CLV46_3110</name>
</gene>
<sequence length="115" mass="13151">MSQQRIPRYITVARLSPTEWSIADDRRLEVTPRGLVGFVRMRTGLYEVVRIGRPHIRSWHATFDDAVAQFVRPHAFWWALPHDLPEVDRSVMADDDIVAPDTRSTVEEALLAATA</sequence>